<accession>A0A8T1TPU3</accession>
<reference evidence="1" key="1">
    <citation type="submission" date="2021-01" db="EMBL/GenBank/DDBJ databases">
        <title>Phytophthora aleatoria, a newly-described species from Pinus radiata is distinct from Phytophthora cactorum isolates based on comparative genomics.</title>
        <authorList>
            <person name="Mcdougal R."/>
            <person name="Panda P."/>
            <person name="Williams N."/>
            <person name="Studholme D.J."/>
        </authorList>
    </citation>
    <scope>NUCLEOTIDE SEQUENCE</scope>
    <source>
        <strain evidence="1">NZFS 3830</strain>
    </source>
</reference>
<dbReference type="Proteomes" id="UP000688947">
    <property type="component" value="Unassembled WGS sequence"/>
</dbReference>
<sequence>MIRSATSTTVHLWRRTRRRCGSISTATNVFAGTTRLTYKRRVRGGETVRLRYQTTVQHNMNYLNLLRKTGVKLSREILCDIARVSFDDPEIKASVSETNKDEKGVRKNNVTVDPALLCTF</sequence>
<dbReference type="EMBL" id="JAENGZ010002339">
    <property type="protein sequence ID" value="KAG6944038.1"/>
    <property type="molecule type" value="Genomic_DNA"/>
</dbReference>
<evidence type="ECO:0000313" key="1">
    <source>
        <dbReference type="EMBL" id="KAG6944038.1"/>
    </source>
</evidence>
<dbReference type="AlphaFoldDB" id="A0A8T1TPU3"/>
<protein>
    <submittedName>
        <fullName evidence="1">Uncharacterized protein</fullName>
    </submittedName>
</protein>
<comment type="caution">
    <text evidence="1">The sequence shown here is derived from an EMBL/GenBank/DDBJ whole genome shotgun (WGS) entry which is preliminary data.</text>
</comment>
<name>A0A8T1TPU3_9STRA</name>
<proteinExistence type="predicted"/>
<evidence type="ECO:0000313" key="2">
    <source>
        <dbReference type="Proteomes" id="UP000688947"/>
    </source>
</evidence>
<organism evidence="1 2">
    <name type="scientific">Phytophthora cactorum</name>
    <dbReference type="NCBI Taxonomy" id="29920"/>
    <lineage>
        <taxon>Eukaryota</taxon>
        <taxon>Sar</taxon>
        <taxon>Stramenopiles</taxon>
        <taxon>Oomycota</taxon>
        <taxon>Peronosporomycetes</taxon>
        <taxon>Peronosporales</taxon>
        <taxon>Peronosporaceae</taxon>
        <taxon>Phytophthora</taxon>
    </lineage>
</organism>
<gene>
    <name evidence="1" type="ORF">JG687_00018088</name>
</gene>